<keyword evidence="3" id="KW-0472">Membrane</keyword>
<dbReference type="eggNOG" id="COG1464">
    <property type="taxonomic scope" value="Bacteria"/>
</dbReference>
<comment type="similarity">
    <text evidence="6">Belongs to the nlpA lipoprotein family.</text>
</comment>
<evidence type="ECO:0000256" key="2">
    <source>
        <dbReference type="ARBA" id="ARBA00022729"/>
    </source>
</evidence>
<evidence type="ECO:0000256" key="1">
    <source>
        <dbReference type="ARBA" id="ARBA00004635"/>
    </source>
</evidence>
<evidence type="ECO:0000256" key="4">
    <source>
        <dbReference type="ARBA" id="ARBA00023139"/>
    </source>
</evidence>
<dbReference type="InterPro" id="IPR004872">
    <property type="entry name" value="Lipoprotein_NlpA"/>
</dbReference>
<dbReference type="AlphaFoldDB" id="F2JKG6"/>
<feature type="chain" id="PRO_5039002642" description="Lipoprotein" evidence="8">
    <location>
        <begin position="22"/>
        <end position="284"/>
    </location>
</feature>
<dbReference type="EMBL" id="CP002582">
    <property type="protein sequence ID" value="ADZ82126.1"/>
    <property type="molecule type" value="Genomic_DNA"/>
</dbReference>
<dbReference type="PIRSF" id="PIRSF002854">
    <property type="entry name" value="MetQ"/>
    <property type="match status" value="1"/>
</dbReference>
<gene>
    <name evidence="9" type="ordered locus">Clole_0380</name>
</gene>
<dbReference type="Proteomes" id="UP000008467">
    <property type="component" value="Chromosome"/>
</dbReference>
<evidence type="ECO:0000256" key="6">
    <source>
        <dbReference type="PIRNR" id="PIRNR002854"/>
    </source>
</evidence>
<protein>
    <recommendedName>
        <fullName evidence="6">Lipoprotein</fullName>
    </recommendedName>
</protein>
<evidence type="ECO:0000256" key="5">
    <source>
        <dbReference type="ARBA" id="ARBA00023288"/>
    </source>
</evidence>
<reference evidence="9 10" key="1">
    <citation type="journal article" date="2011" name="J. Bacteriol.">
        <title>Complete genome sequence of the cellulose-degrading bacterium Cellulosilyticum lentocellum.</title>
        <authorList>
            <consortium name="US DOE Joint Genome Institute"/>
            <person name="Miller D.A."/>
            <person name="Suen G."/>
            <person name="Bruce D."/>
            <person name="Copeland A."/>
            <person name="Cheng J.F."/>
            <person name="Detter C."/>
            <person name="Goodwin L.A."/>
            <person name="Han C.S."/>
            <person name="Hauser L.J."/>
            <person name="Land M.L."/>
            <person name="Lapidus A."/>
            <person name="Lucas S."/>
            <person name="Meincke L."/>
            <person name="Pitluck S."/>
            <person name="Tapia R."/>
            <person name="Teshima H."/>
            <person name="Woyke T."/>
            <person name="Fox B.G."/>
            <person name="Angert E.R."/>
            <person name="Currie C.R."/>
        </authorList>
    </citation>
    <scope>NUCLEOTIDE SEQUENCE [LARGE SCALE GENOMIC DNA]</scope>
    <source>
        <strain evidence="10">ATCC 49066 / DSM 5427 / NCIMB 11756 / RHM5</strain>
    </source>
</reference>
<organism evidence="9 10">
    <name type="scientific">Cellulosilyticum lentocellum (strain ATCC 49066 / DSM 5427 / NCIMB 11756 / RHM5)</name>
    <name type="common">Clostridium lentocellum</name>
    <dbReference type="NCBI Taxonomy" id="642492"/>
    <lineage>
        <taxon>Bacteria</taxon>
        <taxon>Bacillati</taxon>
        <taxon>Bacillota</taxon>
        <taxon>Clostridia</taxon>
        <taxon>Lachnospirales</taxon>
        <taxon>Cellulosilyticaceae</taxon>
        <taxon>Cellulosilyticum</taxon>
    </lineage>
</organism>
<accession>F2JKG6</accession>
<dbReference type="PANTHER" id="PTHR30429:SF3">
    <property type="entry name" value="LIPOPROTEIN"/>
    <property type="match status" value="1"/>
</dbReference>
<dbReference type="PANTHER" id="PTHR30429">
    <property type="entry name" value="D-METHIONINE-BINDING LIPOPROTEIN METQ"/>
    <property type="match status" value="1"/>
</dbReference>
<dbReference type="HOGENOM" id="CLU_067080_0_0_9"/>
<name>F2JKG6_CELLD</name>
<evidence type="ECO:0000313" key="10">
    <source>
        <dbReference type="Proteomes" id="UP000008467"/>
    </source>
</evidence>
<evidence type="ECO:0000256" key="3">
    <source>
        <dbReference type="ARBA" id="ARBA00023136"/>
    </source>
</evidence>
<feature type="lipid moiety-binding region" description="S-diacylglycerol cysteine" evidence="7">
    <location>
        <position position="22"/>
    </location>
</feature>
<comment type="subcellular location">
    <subcellularLocation>
        <location evidence="1">Membrane</location>
        <topology evidence="1">Lipid-anchor</topology>
    </subcellularLocation>
</comment>
<dbReference type="Gene3D" id="3.40.190.10">
    <property type="entry name" value="Periplasmic binding protein-like II"/>
    <property type="match status" value="2"/>
</dbReference>
<dbReference type="PROSITE" id="PS51257">
    <property type="entry name" value="PROKAR_LIPOPROTEIN"/>
    <property type="match status" value="1"/>
</dbReference>
<evidence type="ECO:0000256" key="7">
    <source>
        <dbReference type="PIRSR" id="PIRSR002854-1"/>
    </source>
</evidence>
<evidence type="ECO:0000256" key="8">
    <source>
        <dbReference type="SAM" id="SignalP"/>
    </source>
</evidence>
<dbReference type="KEGG" id="cle:Clole_0380"/>
<evidence type="ECO:0000313" key="9">
    <source>
        <dbReference type="EMBL" id="ADZ82126.1"/>
    </source>
</evidence>
<dbReference type="RefSeq" id="WP_013655427.1">
    <property type="nucleotide sequence ID" value="NC_015275.1"/>
</dbReference>
<dbReference type="GO" id="GO:0016020">
    <property type="term" value="C:membrane"/>
    <property type="evidence" value="ECO:0007669"/>
    <property type="project" value="UniProtKB-SubCell"/>
</dbReference>
<dbReference type="SUPFAM" id="SSF53850">
    <property type="entry name" value="Periplasmic binding protein-like II"/>
    <property type="match status" value="1"/>
</dbReference>
<dbReference type="Pfam" id="PF03180">
    <property type="entry name" value="Lipoprotein_9"/>
    <property type="match status" value="1"/>
</dbReference>
<proteinExistence type="inferred from homology"/>
<dbReference type="STRING" id="642492.Clole_0380"/>
<keyword evidence="4" id="KW-0564">Palmitate</keyword>
<keyword evidence="5 6" id="KW-0449">Lipoprotein</keyword>
<keyword evidence="2 8" id="KW-0732">Signal</keyword>
<feature type="signal peptide" evidence="8">
    <location>
        <begin position="1"/>
        <end position="21"/>
    </location>
</feature>
<keyword evidence="10" id="KW-1185">Reference proteome</keyword>
<sequence>MNKKKLLSIILTGVLALGVSACGTGKPTSNEASNTTQTEKTDSGEKTVLKIGVNGTDFRLWDNINERLAEYNIELEPVSFSDYIKPNLALADGEIDLNAFQHELYFENFIKEHSLDLSSIGYTFIAPLGLYSNKIKSLDEVKDGATVAIPNDATNGGRALLLLESAGLITLDGTDKVTPTTKNIAENPKKLEFVSMESVQIPRSLADVDFAAINGGAATDAGIYDYIYREDPEQENAQQYFNVIAVRTEDKDKDVFKKIMEVYHTDETKKAIEEIYSGAYIPVW</sequence>